<evidence type="ECO:0008006" key="3">
    <source>
        <dbReference type="Google" id="ProtNLM"/>
    </source>
</evidence>
<dbReference type="SUPFAM" id="SSF81383">
    <property type="entry name" value="F-box domain"/>
    <property type="match status" value="1"/>
</dbReference>
<dbReference type="InterPro" id="IPR036047">
    <property type="entry name" value="F-box-like_dom_sf"/>
</dbReference>
<protein>
    <recommendedName>
        <fullName evidence="3">F-box domain-containing protein</fullName>
    </recommendedName>
</protein>
<proteinExistence type="predicted"/>
<accession>A0A9W4IYL2</accession>
<organism evidence="1 2">
    <name type="scientific">Penicillium salamii</name>
    <dbReference type="NCBI Taxonomy" id="1612424"/>
    <lineage>
        <taxon>Eukaryota</taxon>
        <taxon>Fungi</taxon>
        <taxon>Dikarya</taxon>
        <taxon>Ascomycota</taxon>
        <taxon>Pezizomycotina</taxon>
        <taxon>Eurotiomycetes</taxon>
        <taxon>Eurotiomycetidae</taxon>
        <taxon>Eurotiales</taxon>
        <taxon>Aspergillaceae</taxon>
        <taxon>Penicillium</taxon>
    </lineage>
</organism>
<dbReference type="OrthoDB" id="199771at2759"/>
<sequence length="317" mass="35853">MPLHSLPVEVLYLILQFVGSDSLRKHNACCLLVSKWWYKLAEPVMLQELVLNANQLNQIPDKAVEKLTVYLQRLRILMPHTSNWHADEQLNDVFSQFLPRCPRLKAFGLRAPSDFDPENPFAPATNYLESWSPTGLFDTLDSSAISDLVIDTSGSKFQSGVHICPQILKIPSLRSARIRMHNVCPRLLDLEQDSKIESLIINLSLKEPDRFHAGYSRHCTEPKSAYDLYDEMVVAATAVTKTHPGIKLLRILCHKHPYLEIVTSDCIEGTKRILSDESQDWSDDGLPDPDDAELSDWDLFTADSEDEAPATLAYPLN</sequence>
<gene>
    <name evidence="1" type="ORF">PSALAMII_LOCUS4516</name>
</gene>
<dbReference type="Proteomes" id="UP001152592">
    <property type="component" value="Unassembled WGS sequence"/>
</dbReference>
<comment type="caution">
    <text evidence="1">The sequence shown here is derived from an EMBL/GenBank/DDBJ whole genome shotgun (WGS) entry which is preliminary data.</text>
</comment>
<reference evidence="1" key="1">
    <citation type="submission" date="2021-07" db="EMBL/GenBank/DDBJ databases">
        <authorList>
            <person name="Branca A.L. A."/>
        </authorList>
    </citation>
    <scope>NUCLEOTIDE SEQUENCE</scope>
</reference>
<dbReference type="CDD" id="cd09917">
    <property type="entry name" value="F-box_SF"/>
    <property type="match status" value="1"/>
</dbReference>
<name>A0A9W4IYL2_9EURO</name>
<dbReference type="EMBL" id="CAJVPD010000222">
    <property type="protein sequence ID" value="CAG8369759.1"/>
    <property type="molecule type" value="Genomic_DNA"/>
</dbReference>
<evidence type="ECO:0000313" key="2">
    <source>
        <dbReference type="Proteomes" id="UP001152592"/>
    </source>
</evidence>
<evidence type="ECO:0000313" key="1">
    <source>
        <dbReference type="EMBL" id="CAG8369759.1"/>
    </source>
</evidence>
<dbReference type="AlphaFoldDB" id="A0A9W4IYL2"/>